<keyword evidence="8" id="KW-0808">Transferase</keyword>
<dbReference type="Proteomes" id="UP000525298">
    <property type="component" value="Unassembled WGS sequence"/>
</dbReference>
<keyword evidence="2" id="KW-0004">4Fe-4S</keyword>
<dbReference type="PANTHER" id="PTHR11135">
    <property type="entry name" value="HISTONE ACETYLTRANSFERASE-RELATED"/>
    <property type="match status" value="1"/>
</dbReference>
<evidence type="ECO:0000259" key="7">
    <source>
        <dbReference type="PROSITE" id="PS51918"/>
    </source>
</evidence>
<evidence type="ECO:0000256" key="5">
    <source>
        <dbReference type="ARBA" id="ARBA00023004"/>
    </source>
</evidence>
<feature type="domain" description="Radical SAM core" evidence="7">
    <location>
        <begin position="7"/>
        <end position="242"/>
    </location>
</feature>
<keyword evidence="4" id="KW-0479">Metal-binding</keyword>
<dbReference type="Gene3D" id="3.80.30.20">
    <property type="entry name" value="tm_1862 like domain"/>
    <property type="match status" value="1"/>
</dbReference>
<dbReference type="EMBL" id="JACDUS010000001">
    <property type="protein sequence ID" value="MBA2879963.1"/>
    <property type="molecule type" value="Genomic_DNA"/>
</dbReference>
<dbReference type="AlphaFoldDB" id="A0A7W0HJD5"/>
<dbReference type="Pfam" id="PF16199">
    <property type="entry name" value="Radical_SAM_C"/>
    <property type="match status" value="1"/>
</dbReference>
<dbReference type="GO" id="GO:0016740">
    <property type="term" value="F:transferase activity"/>
    <property type="evidence" value="ECO:0007669"/>
    <property type="project" value="UniProtKB-KW"/>
</dbReference>
<dbReference type="Pfam" id="PF04055">
    <property type="entry name" value="Radical_SAM"/>
    <property type="match status" value="1"/>
</dbReference>
<evidence type="ECO:0000313" key="9">
    <source>
        <dbReference type="Proteomes" id="UP000525298"/>
    </source>
</evidence>
<evidence type="ECO:0000256" key="3">
    <source>
        <dbReference type="ARBA" id="ARBA00022691"/>
    </source>
</evidence>
<dbReference type="InterPro" id="IPR039661">
    <property type="entry name" value="ELP3"/>
</dbReference>
<dbReference type="GO" id="GO:0046872">
    <property type="term" value="F:metal ion binding"/>
    <property type="evidence" value="ECO:0007669"/>
    <property type="project" value="UniProtKB-KW"/>
</dbReference>
<dbReference type="InterPro" id="IPR058240">
    <property type="entry name" value="rSAM_sf"/>
</dbReference>
<evidence type="ECO:0000256" key="1">
    <source>
        <dbReference type="ARBA" id="ARBA00001966"/>
    </source>
</evidence>
<dbReference type="InterPro" id="IPR007197">
    <property type="entry name" value="rSAM"/>
</dbReference>
<keyword evidence="5" id="KW-0408">Iron</keyword>
<dbReference type="CDD" id="cd01335">
    <property type="entry name" value="Radical_SAM"/>
    <property type="match status" value="1"/>
</dbReference>
<proteinExistence type="predicted"/>
<keyword evidence="3" id="KW-0949">S-adenosyl-L-methionine</keyword>
<dbReference type="SFLD" id="SFLDG01082">
    <property type="entry name" value="B12-binding_domain_containing"/>
    <property type="match status" value="1"/>
</dbReference>
<dbReference type="GO" id="GO:0002926">
    <property type="term" value="P:tRNA wobble base 5-methoxycarbonylmethyl-2-thiouridinylation"/>
    <property type="evidence" value="ECO:0007669"/>
    <property type="project" value="TreeGrafter"/>
</dbReference>
<dbReference type="PROSITE" id="PS51918">
    <property type="entry name" value="RADICAL_SAM"/>
    <property type="match status" value="1"/>
</dbReference>
<name>A0A7W0HJD5_9BACT</name>
<dbReference type="InterPro" id="IPR032432">
    <property type="entry name" value="Radical_SAM_C"/>
</dbReference>
<dbReference type="SFLD" id="SFLDS00029">
    <property type="entry name" value="Radical_SAM"/>
    <property type="match status" value="1"/>
</dbReference>
<protein>
    <submittedName>
        <fullName evidence="8">Histone acetyltransferase (RNA polymerase elongator complex component)</fullName>
    </submittedName>
</protein>
<sequence length="346" mass="38297">MDVIGRRAKHFVIPVFIPHKGCAHRCRFCNQNFVTGAAAVLPDETEITRTTRQYLKFKRTSRGFTEISFFGGNFLGLEFADIRRLLDTAAGFVSSGKINGIRFSTRPDTIDKKRLEIMSNYPVTTVELGVQSMDDRVLERVKRGHSAADTRLAAQRLKTAGYTLGCQIMTGLPGEDEASSLDTARAVAALEPDFVRIYPLVVLNKSPLAADYRAGRFAPLDLEAGVLRAKKLFQIFNHSGINVIRMGLQASEGLDTPGAILAGPYHPAFGHMVFASLMYDHAANLLDAAKELPDTVVLNVHPGSISRMQGLSKSNLKKLHTRYPEVEKFEIRPDPDLNTHEIRLGF</sequence>
<evidence type="ECO:0000313" key="8">
    <source>
        <dbReference type="EMBL" id="MBA2879963.1"/>
    </source>
</evidence>
<accession>A0A7W0HJD5</accession>
<evidence type="ECO:0000256" key="4">
    <source>
        <dbReference type="ARBA" id="ARBA00022723"/>
    </source>
</evidence>
<evidence type="ECO:0000256" key="2">
    <source>
        <dbReference type="ARBA" id="ARBA00022485"/>
    </source>
</evidence>
<reference evidence="8 9" key="1">
    <citation type="submission" date="2020-07" db="EMBL/GenBank/DDBJ databases">
        <title>Genomic Encyclopedia of Type Strains, Phase IV (KMG-IV): sequencing the most valuable type-strain genomes for metagenomic binning, comparative biology and taxonomic classification.</title>
        <authorList>
            <person name="Goeker M."/>
        </authorList>
    </citation>
    <scope>NUCLEOTIDE SEQUENCE [LARGE SCALE GENOMIC DNA]</scope>
    <source>
        <strain evidence="8 9">DSM 17721</strain>
    </source>
</reference>
<comment type="cofactor">
    <cofactor evidence="1">
        <name>[4Fe-4S] cluster</name>
        <dbReference type="ChEBI" id="CHEBI:49883"/>
    </cofactor>
</comment>
<dbReference type="GO" id="GO:0051539">
    <property type="term" value="F:4 iron, 4 sulfur cluster binding"/>
    <property type="evidence" value="ECO:0007669"/>
    <property type="project" value="UniProtKB-KW"/>
</dbReference>
<keyword evidence="9" id="KW-1185">Reference proteome</keyword>
<evidence type="ECO:0000256" key="6">
    <source>
        <dbReference type="ARBA" id="ARBA00023014"/>
    </source>
</evidence>
<dbReference type="GO" id="GO:0005737">
    <property type="term" value="C:cytoplasm"/>
    <property type="evidence" value="ECO:0007669"/>
    <property type="project" value="TreeGrafter"/>
</dbReference>
<keyword evidence="6" id="KW-0411">Iron-sulfur</keyword>
<organism evidence="8 9">
    <name type="scientific">Desulfosalsimonas propionicica</name>
    <dbReference type="NCBI Taxonomy" id="332175"/>
    <lineage>
        <taxon>Bacteria</taxon>
        <taxon>Pseudomonadati</taxon>
        <taxon>Thermodesulfobacteriota</taxon>
        <taxon>Desulfobacteria</taxon>
        <taxon>Desulfobacterales</taxon>
        <taxon>Desulfosalsimonadaceae</taxon>
        <taxon>Desulfosalsimonas</taxon>
    </lineage>
</organism>
<gene>
    <name evidence="8" type="ORF">HNR65_000270</name>
</gene>
<dbReference type="PANTHER" id="PTHR11135:SF0">
    <property type="entry name" value="ELONGATOR COMPLEX PROTEIN 3"/>
    <property type="match status" value="1"/>
</dbReference>
<comment type="caution">
    <text evidence="8">The sequence shown here is derived from an EMBL/GenBank/DDBJ whole genome shotgun (WGS) entry which is preliminary data.</text>
</comment>
<dbReference type="InterPro" id="IPR023404">
    <property type="entry name" value="rSAM_horseshoe"/>
</dbReference>
<dbReference type="SUPFAM" id="SSF102114">
    <property type="entry name" value="Radical SAM enzymes"/>
    <property type="match status" value="1"/>
</dbReference>
<dbReference type="InterPro" id="IPR006638">
    <property type="entry name" value="Elp3/MiaA/NifB-like_rSAM"/>
</dbReference>
<dbReference type="SFLD" id="SFLDG01086">
    <property type="entry name" value="elongater_protein-like"/>
    <property type="match status" value="1"/>
</dbReference>
<dbReference type="SMART" id="SM00729">
    <property type="entry name" value="Elp3"/>
    <property type="match status" value="1"/>
</dbReference>